<sequence length="239" mass="26325">MGGVHSCMVASLYPEPVACSPMLTPRSAAVAFCQGALQQAWEPLSLTSAAITPTVNIPKDLCLSGRTLPPQTSPPSTDQSMIRLDSLLGDRLALGTLGHEAPEQPFYPEDFESEAGVLWRWYLLESKAQAQKQLQQVLERYTDVKKFPRPKRPDAAVFVAARDDAYVSPDSVLEVHRYWEGSEMRWVPGGHVSSFLFQTEAFCGAIKDSVRRVAQGAKQLKVGSQMSSTFRRLTEAQPA</sequence>
<reference evidence="1" key="1">
    <citation type="submission" date="2020-12" db="EMBL/GenBank/DDBJ databases">
        <authorList>
            <person name="Iha C."/>
        </authorList>
    </citation>
    <scope>NUCLEOTIDE SEQUENCE</scope>
</reference>
<dbReference type="Gene3D" id="3.40.50.1820">
    <property type="entry name" value="alpha/beta hydrolase"/>
    <property type="match status" value="1"/>
</dbReference>
<dbReference type="EMBL" id="CAJHUC010000590">
    <property type="protein sequence ID" value="CAD7697002.1"/>
    <property type="molecule type" value="Genomic_DNA"/>
</dbReference>
<dbReference type="AlphaFoldDB" id="A0A8S1J0H6"/>
<protein>
    <submittedName>
        <fullName evidence="1">Uncharacterized protein</fullName>
    </submittedName>
</protein>
<dbReference type="PANTHER" id="PTHR13617">
    <property type="entry name" value="PROTEIN ABHD18"/>
    <property type="match status" value="1"/>
</dbReference>
<name>A0A8S1J0H6_9CHLO</name>
<keyword evidence="2" id="KW-1185">Reference proteome</keyword>
<dbReference type="SUPFAM" id="SSF53474">
    <property type="entry name" value="alpha/beta-Hydrolases"/>
    <property type="match status" value="1"/>
</dbReference>
<comment type="caution">
    <text evidence="1">The sequence shown here is derived from an EMBL/GenBank/DDBJ whole genome shotgun (WGS) entry which is preliminary data.</text>
</comment>
<dbReference type="Pfam" id="PF09752">
    <property type="entry name" value="ABHD18"/>
    <property type="match status" value="1"/>
</dbReference>
<gene>
    <name evidence="1" type="ORF">OSTQU699_LOCUS2363</name>
</gene>
<dbReference type="OrthoDB" id="9987145at2759"/>
<dbReference type="Proteomes" id="UP000708148">
    <property type="component" value="Unassembled WGS sequence"/>
</dbReference>
<evidence type="ECO:0000313" key="2">
    <source>
        <dbReference type="Proteomes" id="UP000708148"/>
    </source>
</evidence>
<dbReference type="InterPro" id="IPR029058">
    <property type="entry name" value="AB_hydrolase_fold"/>
</dbReference>
<organism evidence="1 2">
    <name type="scientific">Ostreobium quekettii</name>
    <dbReference type="NCBI Taxonomy" id="121088"/>
    <lineage>
        <taxon>Eukaryota</taxon>
        <taxon>Viridiplantae</taxon>
        <taxon>Chlorophyta</taxon>
        <taxon>core chlorophytes</taxon>
        <taxon>Ulvophyceae</taxon>
        <taxon>TCBD clade</taxon>
        <taxon>Bryopsidales</taxon>
        <taxon>Ostreobineae</taxon>
        <taxon>Ostreobiaceae</taxon>
        <taxon>Ostreobium</taxon>
    </lineage>
</organism>
<dbReference type="InterPro" id="IPR019149">
    <property type="entry name" value="ABHD18"/>
</dbReference>
<proteinExistence type="predicted"/>
<evidence type="ECO:0000313" key="1">
    <source>
        <dbReference type="EMBL" id="CAD7697002.1"/>
    </source>
</evidence>
<dbReference type="PANTHER" id="PTHR13617:SF14">
    <property type="entry name" value="PROTEIN ABHD18"/>
    <property type="match status" value="1"/>
</dbReference>
<accession>A0A8S1J0H6</accession>